<name>D8SQ99_SELML</name>
<evidence type="ECO:0000256" key="1">
    <source>
        <dbReference type="ARBA" id="ARBA00023015"/>
    </source>
</evidence>
<dbReference type="KEGG" id="smo:SELMODRAFT_450940"/>
<dbReference type="InParanoid" id="D8SQ99"/>
<proteinExistence type="predicted"/>
<dbReference type="PANTHER" id="PTHR31636">
    <property type="entry name" value="OSJNBA0084A10.13 PROTEIN-RELATED"/>
    <property type="match status" value="1"/>
</dbReference>
<dbReference type="GO" id="GO:0005634">
    <property type="term" value="C:nucleus"/>
    <property type="evidence" value="ECO:0000318"/>
    <property type="project" value="GO_Central"/>
</dbReference>
<dbReference type="GO" id="GO:0003700">
    <property type="term" value="F:DNA-binding transcription factor activity"/>
    <property type="evidence" value="ECO:0000318"/>
    <property type="project" value="GO_Central"/>
</dbReference>
<keyword evidence="5" id="KW-1185">Reference proteome</keyword>
<gene>
    <name evidence="4" type="ORF">SELMODRAFT_450940</name>
</gene>
<dbReference type="GO" id="GO:0043565">
    <property type="term" value="F:sequence-specific DNA binding"/>
    <property type="evidence" value="ECO:0000318"/>
    <property type="project" value="GO_Central"/>
</dbReference>
<dbReference type="OrthoDB" id="1890360at2759"/>
<dbReference type="Pfam" id="PF03514">
    <property type="entry name" value="GRAS"/>
    <property type="match status" value="1"/>
</dbReference>
<protein>
    <submittedName>
        <fullName evidence="4">GRAS family protein</fullName>
    </submittedName>
</protein>
<accession>D8SQ99</accession>
<dbReference type="HOGENOM" id="CLU_011924_0_5_1"/>
<dbReference type="AlphaFoldDB" id="D8SQ99"/>
<feature type="compositionally biased region" description="Acidic residues" evidence="3">
    <location>
        <begin position="309"/>
        <end position="318"/>
    </location>
</feature>
<evidence type="ECO:0000256" key="2">
    <source>
        <dbReference type="ARBA" id="ARBA00023163"/>
    </source>
</evidence>
<organism evidence="5">
    <name type="scientific">Selaginella moellendorffii</name>
    <name type="common">Spikemoss</name>
    <dbReference type="NCBI Taxonomy" id="88036"/>
    <lineage>
        <taxon>Eukaryota</taxon>
        <taxon>Viridiplantae</taxon>
        <taxon>Streptophyta</taxon>
        <taxon>Embryophyta</taxon>
        <taxon>Tracheophyta</taxon>
        <taxon>Lycopodiopsida</taxon>
        <taxon>Selaginellales</taxon>
        <taxon>Selaginellaceae</taxon>
        <taxon>Selaginella</taxon>
    </lineage>
</organism>
<dbReference type="eggNOG" id="ENOG502QTXA">
    <property type="taxonomic scope" value="Eukaryota"/>
</dbReference>
<evidence type="ECO:0000313" key="5">
    <source>
        <dbReference type="Proteomes" id="UP000001514"/>
    </source>
</evidence>
<sequence>MDTATALLSPTSSADGVSSASLMMIAQQFFQHQSIQHHQESDDLLLLPSLPLHQQQQPSMNLMSCWNMINQQQQQGCEQTPIQLTQCGSVVEEDVTAYLDGFTPPATPPHQEDHQKNHPKPQQQEQQPDDWMEYLMMSSCISDGAAAVAEHHPSESSHSSELFSPDDIWREHFGLNLMSSSCCSSDQQQWDISSFTTGPATTTTTTTTGGDEHLAANPQHVSTTTVNLRSQHHQEQQQDRGGALEQLVQLLVSCLDDMESGQASSAMDKLATLKAMASSSGNAVEKCAWYFSSGLEARLHRRGGNDHSDGDDDEEEESPSSSPNKAEAIAMAYKTLTDACPYLKFAHLTANQALLEATDGAPKIHIVDYGTMQGVQWAAFLQAFATWPAKNPSPRSLRITGIPSPHLGSNPAPAMLATQRRLTDFAKLLGVDFQFCPILEPIRDFQPSQSLRTDPDEVVAVNFVLQLAQLPAPALKRAFSLVQRLNPRIVTVAEYEANNGASLRDQLASNARFYSSVFESLDVALPGDDAQRITAERLFFGREITKSLVEGTNCECPEKQREWQRCIDGAGLWSAALSHYTVSQARLLLWLYNKSENFTLLQGPGSLSLGWLGTSIVTVSAWHC</sequence>
<evidence type="ECO:0000256" key="3">
    <source>
        <dbReference type="SAM" id="MobiDB-lite"/>
    </source>
</evidence>
<dbReference type="GO" id="GO:0006355">
    <property type="term" value="P:regulation of DNA-templated transcription"/>
    <property type="evidence" value="ECO:0000318"/>
    <property type="project" value="GO_Central"/>
</dbReference>
<feature type="region of interest" description="Disordered" evidence="3">
    <location>
        <begin position="301"/>
        <end position="324"/>
    </location>
</feature>
<dbReference type="PROSITE" id="PS50985">
    <property type="entry name" value="GRAS"/>
    <property type="match status" value="1"/>
</dbReference>
<evidence type="ECO:0000313" key="4">
    <source>
        <dbReference type="EMBL" id="EFJ13422.1"/>
    </source>
</evidence>
<feature type="region of interest" description="Disordered" evidence="3">
    <location>
        <begin position="99"/>
        <end position="127"/>
    </location>
</feature>
<keyword evidence="2" id="KW-0804">Transcription</keyword>
<reference evidence="4 5" key="1">
    <citation type="journal article" date="2011" name="Science">
        <title>The Selaginella genome identifies genetic changes associated with the evolution of vascular plants.</title>
        <authorList>
            <person name="Banks J.A."/>
            <person name="Nishiyama T."/>
            <person name="Hasebe M."/>
            <person name="Bowman J.L."/>
            <person name="Gribskov M."/>
            <person name="dePamphilis C."/>
            <person name="Albert V.A."/>
            <person name="Aono N."/>
            <person name="Aoyama T."/>
            <person name="Ambrose B.A."/>
            <person name="Ashton N.W."/>
            <person name="Axtell M.J."/>
            <person name="Barker E."/>
            <person name="Barker M.S."/>
            <person name="Bennetzen J.L."/>
            <person name="Bonawitz N.D."/>
            <person name="Chapple C."/>
            <person name="Cheng C."/>
            <person name="Correa L.G."/>
            <person name="Dacre M."/>
            <person name="DeBarry J."/>
            <person name="Dreyer I."/>
            <person name="Elias M."/>
            <person name="Engstrom E.M."/>
            <person name="Estelle M."/>
            <person name="Feng L."/>
            <person name="Finet C."/>
            <person name="Floyd S.K."/>
            <person name="Frommer W.B."/>
            <person name="Fujita T."/>
            <person name="Gramzow L."/>
            <person name="Gutensohn M."/>
            <person name="Harholt J."/>
            <person name="Hattori M."/>
            <person name="Heyl A."/>
            <person name="Hirai T."/>
            <person name="Hiwatashi Y."/>
            <person name="Ishikawa M."/>
            <person name="Iwata M."/>
            <person name="Karol K.G."/>
            <person name="Koehler B."/>
            <person name="Kolukisaoglu U."/>
            <person name="Kubo M."/>
            <person name="Kurata T."/>
            <person name="Lalonde S."/>
            <person name="Li K."/>
            <person name="Li Y."/>
            <person name="Litt A."/>
            <person name="Lyons E."/>
            <person name="Manning G."/>
            <person name="Maruyama T."/>
            <person name="Michael T.P."/>
            <person name="Mikami K."/>
            <person name="Miyazaki S."/>
            <person name="Morinaga S."/>
            <person name="Murata T."/>
            <person name="Mueller-Roeber B."/>
            <person name="Nelson D.R."/>
            <person name="Obara M."/>
            <person name="Oguri Y."/>
            <person name="Olmstead R.G."/>
            <person name="Onodera N."/>
            <person name="Petersen B.L."/>
            <person name="Pils B."/>
            <person name="Prigge M."/>
            <person name="Rensing S.A."/>
            <person name="Riano-Pachon D.M."/>
            <person name="Roberts A.W."/>
            <person name="Sato Y."/>
            <person name="Scheller H.V."/>
            <person name="Schulz B."/>
            <person name="Schulz C."/>
            <person name="Shakirov E.V."/>
            <person name="Shibagaki N."/>
            <person name="Shinohara N."/>
            <person name="Shippen D.E."/>
            <person name="Soerensen I."/>
            <person name="Sotooka R."/>
            <person name="Sugimoto N."/>
            <person name="Sugita M."/>
            <person name="Sumikawa N."/>
            <person name="Tanurdzic M."/>
            <person name="Theissen G."/>
            <person name="Ulvskov P."/>
            <person name="Wakazuki S."/>
            <person name="Weng J.K."/>
            <person name="Willats W.W."/>
            <person name="Wipf D."/>
            <person name="Wolf P.G."/>
            <person name="Yang L."/>
            <person name="Zimmer A.D."/>
            <person name="Zhu Q."/>
            <person name="Mitros T."/>
            <person name="Hellsten U."/>
            <person name="Loque D."/>
            <person name="Otillar R."/>
            <person name="Salamov A."/>
            <person name="Schmutz J."/>
            <person name="Shapiro H."/>
            <person name="Lindquist E."/>
            <person name="Lucas S."/>
            <person name="Rokhsar D."/>
            <person name="Grigoriev I.V."/>
        </authorList>
    </citation>
    <scope>NUCLEOTIDE SEQUENCE [LARGE SCALE GENOMIC DNA]</scope>
</reference>
<dbReference type="InterPro" id="IPR005202">
    <property type="entry name" value="TF_GRAS"/>
</dbReference>
<dbReference type="EMBL" id="GL377633">
    <property type="protein sequence ID" value="EFJ13422.1"/>
    <property type="molecule type" value="Genomic_DNA"/>
</dbReference>
<dbReference type="Gramene" id="EFJ13422">
    <property type="protein sequence ID" value="EFJ13422"/>
    <property type="gene ID" value="SELMODRAFT_450940"/>
</dbReference>
<dbReference type="Proteomes" id="UP000001514">
    <property type="component" value="Unassembled WGS sequence"/>
</dbReference>
<dbReference type="FunCoup" id="D8SQ99">
    <property type="interactions" value="329"/>
</dbReference>
<keyword evidence="1" id="KW-0805">Transcription regulation</keyword>